<keyword evidence="3" id="KW-1133">Transmembrane helix</keyword>
<evidence type="ECO:0000313" key="7">
    <source>
        <dbReference type="Proteomes" id="UP000031572"/>
    </source>
</evidence>
<evidence type="ECO:0000256" key="2">
    <source>
        <dbReference type="ARBA" id="ARBA00022692"/>
    </source>
</evidence>
<dbReference type="InterPro" id="IPR007452">
    <property type="entry name" value="TamB_C"/>
</dbReference>
<accession>A0A0C2BPI4</accession>
<evidence type="ECO:0000256" key="3">
    <source>
        <dbReference type="ARBA" id="ARBA00022989"/>
    </source>
</evidence>
<comment type="caution">
    <text evidence="6">The sequence shown here is derived from an EMBL/GenBank/DDBJ whole genome shotgun (WGS) entry which is preliminary data.</text>
</comment>
<dbReference type="GO" id="GO:0009306">
    <property type="term" value="P:protein secretion"/>
    <property type="evidence" value="ECO:0007669"/>
    <property type="project" value="InterPro"/>
</dbReference>
<keyword evidence="4" id="KW-0472">Membrane</keyword>
<reference evidence="6 7" key="1">
    <citation type="submission" date="2014-12" db="EMBL/GenBank/DDBJ databases">
        <title>Denitrispirillum autotrophicum gen. nov., sp. nov., Denitrifying, Facultatively Autotrophic Bacteria Isolated from Rice Paddy Soil.</title>
        <authorList>
            <person name="Ishii S."/>
            <person name="Ashida N."/>
            <person name="Ohno H."/>
            <person name="Otsuka S."/>
            <person name="Yokota A."/>
            <person name="Senoo K."/>
        </authorList>
    </citation>
    <scope>NUCLEOTIDE SEQUENCE [LARGE SCALE GENOMIC DNA]</scope>
    <source>
        <strain evidence="6 7">TSA66</strain>
    </source>
</reference>
<dbReference type="Pfam" id="PF04357">
    <property type="entry name" value="TamB"/>
    <property type="match status" value="1"/>
</dbReference>
<gene>
    <name evidence="6" type="ORF">TSA66_02345</name>
</gene>
<evidence type="ECO:0000259" key="5">
    <source>
        <dbReference type="Pfam" id="PF04357"/>
    </source>
</evidence>
<name>A0A0C2BPI4_9BURK</name>
<keyword evidence="2" id="KW-0812">Transmembrane</keyword>
<evidence type="ECO:0000256" key="1">
    <source>
        <dbReference type="ARBA" id="ARBA00004167"/>
    </source>
</evidence>
<protein>
    <submittedName>
        <fullName evidence="6">Signal peptide protein</fullName>
    </submittedName>
</protein>
<evidence type="ECO:0000313" key="6">
    <source>
        <dbReference type="EMBL" id="KIF79931.1"/>
    </source>
</evidence>
<dbReference type="STRING" id="709839.TSA66_02345"/>
<evidence type="ECO:0000256" key="4">
    <source>
        <dbReference type="ARBA" id="ARBA00023136"/>
    </source>
</evidence>
<feature type="domain" description="Translocation and assembly module TamB C-terminal" evidence="5">
    <location>
        <begin position="966"/>
        <end position="1311"/>
    </location>
</feature>
<proteinExistence type="predicted"/>
<dbReference type="EMBL" id="JWJG01000028">
    <property type="protein sequence ID" value="KIF79931.1"/>
    <property type="molecule type" value="Genomic_DNA"/>
</dbReference>
<comment type="subcellular location">
    <subcellularLocation>
        <location evidence="1">Membrane</location>
        <topology evidence="1">Single-pass membrane protein</topology>
    </subcellularLocation>
</comment>
<dbReference type="GO" id="GO:0005886">
    <property type="term" value="C:plasma membrane"/>
    <property type="evidence" value="ECO:0007669"/>
    <property type="project" value="InterPro"/>
</dbReference>
<dbReference type="Proteomes" id="UP000031572">
    <property type="component" value="Unassembled WGS sequence"/>
</dbReference>
<organism evidence="6 7">
    <name type="scientific">Noviherbaspirillum autotrophicum</name>
    <dbReference type="NCBI Taxonomy" id="709839"/>
    <lineage>
        <taxon>Bacteria</taxon>
        <taxon>Pseudomonadati</taxon>
        <taxon>Pseudomonadota</taxon>
        <taxon>Betaproteobacteria</taxon>
        <taxon>Burkholderiales</taxon>
        <taxon>Oxalobacteraceae</taxon>
        <taxon>Noviherbaspirillum</taxon>
    </lineage>
</organism>
<sequence>MMSQTPSPPDRSVPKTSGGARRWLVRSALFLLALLALAAMLLLAAVKTEPGARALWKAAARAVPGQLSGEVVGGTLADGVRLRDVVYRDDKRQLKIDRLAASWRWSRSPLTWTIDRLQIGELDVTQYPAPKQPPTVPNRLTLPLAIELRDATLQKLVIRRDSGATALTDIALRAHTDGVQHALTLERAATPYGTARARLKLNGIRPFAVDGSASLDGTWRDESYSLAAKLSGSLQALHAQLDATGQGAARNEPAHIGGKARIEADLFSDNPLLRAQVALRHLDPRMFRAGAPHADLDIDANLVPEAGSAHAAPNAPLVLAGPVSLRNAQSGPLDRDLLPIVSASAQVRLGTKLQQLRQLQAELAGGGTLEGGGELRAGTGRFTLQTDALDLHALHGKLQHTRLSGPLTVDFAGDTQHVALDLAGSPLAIAGAAQIGPQQITLNSAVLRAGKAQLRLSGKLERGAQGAFSARGTLSDFDPKRFLASPKVPAARINMQFDAQGMLKPELQARLAFAIHDSTYSGLPMTGGGRLNVHGKRVAAQDTRLSVAGNQLRLSGSFGTPGERLTFDLDAPALARLGFGLSGQLRAAGRIGGTVERPEIDADYQASRLAFQQYRLAEATGQLHASGMSGRTPDARVTLELEARGAQAPDISLSALQVSLDGSADSHALSLKGNGHLRGRPLALTVAAHGRLQQQNESYAWQGTLDALENRGFPRLALERPLALRVASGQLTLGATRLTLERARIDLQSVQVDQQAIRSAGAFSALDVSHLLELRRELSGAAPPFKTDLVLDGSWDFSLADSASGFAQVERRSGDIRIPGELRDTAMGMTALRLRGDLKGSLLTFSAQAAARRVGSASGTAQVALVPVDGRLAPVPDSALAGRITASIPRLLSLAALAGPRIALDGSIAAEMKLSGTLAAPVASGDATGTNLSLSVYDQGIRLDDGSAYIHIEDNIADIRQLEFHGGEGTLRATGRIPLEHSHDLTATVIADKLQLLANPSRQMTVSGRAEAGQAGGQMQITGQFKADQARFSLPEQSAPALGDDVTIVRGSRQDAAARAPQRVALQADKPAGPLTPRVRVQLDLGDDFRFKGSGADLTLAGNLTVTSAPGEPPRAYGTVRITGGTYEAFGAELEIERGVINFQGSFTNPSIDILAMRRQQDVAAGVHATGSVRQPRVQLVSEPDVPEQEKLNWLVFGRGGGTSGDAGPGQAQAAARSAALGLVNKFGGSRIAKGFGLDQLAIGSSEFGLGAQQVVSLGKEISNRLYIGYEQSLAGAEGVLKLTYDLSRHWSVVLRGGTIGGLDVFYSKRFDTLGEPRESR</sequence>
<dbReference type="PANTHER" id="PTHR36985:SF1">
    <property type="entry name" value="TRANSLOCATION AND ASSEMBLY MODULE SUBUNIT TAMB"/>
    <property type="match status" value="1"/>
</dbReference>
<dbReference type="PANTHER" id="PTHR36985">
    <property type="entry name" value="TRANSLOCATION AND ASSEMBLY MODULE SUBUNIT TAMB"/>
    <property type="match status" value="1"/>
</dbReference>
<keyword evidence="7" id="KW-1185">Reference proteome</keyword>